<sequence>MGMSLTTTPDDVLRSVYEGVALSLADCGDHLGMTGDLVVSSGGFRSDLICEVLADVTGRSVVRQSAPETGARGAAVLALTVAGRYDTVEDAAAAMTCSFECFDPHPERGRIYRAVAEVYFESRVAIRPVWPSMREIRNMKEADSVN</sequence>
<gene>
    <name evidence="5" type="ORF">HMPREF9607_01960</name>
</gene>
<keyword evidence="2" id="KW-0808">Transferase</keyword>
<dbReference type="EMBL" id="ADZU01000033">
    <property type="protein sequence ID" value="EFS91799.1"/>
    <property type="molecule type" value="Genomic_DNA"/>
</dbReference>
<feature type="domain" description="Carbohydrate kinase FGGY C-terminal" evidence="4">
    <location>
        <begin position="1"/>
        <end position="79"/>
    </location>
</feature>
<evidence type="ECO:0000256" key="1">
    <source>
        <dbReference type="ARBA" id="ARBA00009156"/>
    </source>
</evidence>
<keyword evidence="6" id="KW-1185">Reference proteome</keyword>
<comment type="similarity">
    <text evidence="1">Belongs to the FGGY kinase family.</text>
</comment>
<dbReference type="InterPro" id="IPR043129">
    <property type="entry name" value="ATPase_NBD"/>
</dbReference>
<dbReference type="Proteomes" id="UP000003179">
    <property type="component" value="Unassembled WGS sequence"/>
</dbReference>
<evidence type="ECO:0000313" key="5">
    <source>
        <dbReference type="EMBL" id="EFS91799.1"/>
    </source>
</evidence>
<evidence type="ECO:0000256" key="3">
    <source>
        <dbReference type="ARBA" id="ARBA00022777"/>
    </source>
</evidence>
<dbReference type="InterPro" id="IPR050406">
    <property type="entry name" value="FGGY_Carb_Kinase"/>
</dbReference>
<dbReference type="InterPro" id="IPR018485">
    <property type="entry name" value="FGGY_C"/>
</dbReference>
<reference evidence="5" key="1">
    <citation type="submission" date="2010-08" db="EMBL/GenBank/DDBJ databases">
        <authorList>
            <person name="Weinstock G."/>
            <person name="Sodergren E."/>
            <person name="Clifton S."/>
            <person name="Fulton L."/>
            <person name="Fulton B."/>
            <person name="Courtney L."/>
            <person name="Fronick C."/>
            <person name="Harrison M."/>
            <person name="Strong C."/>
            <person name="Farmer C."/>
            <person name="Delahaunty K."/>
            <person name="Markovic C."/>
            <person name="Hall O."/>
            <person name="Minx P."/>
            <person name="Tomlinson C."/>
            <person name="Mitreva M."/>
            <person name="Hou S."/>
            <person name="Chen J."/>
            <person name="Wollam A."/>
            <person name="Pepin K.H."/>
            <person name="Johnson M."/>
            <person name="Bhonagiri V."/>
            <person name="Zhang X."/>
            <person name="Suruliraj S."/>
            <person name="Warren W."/>
            <person name="Chinwalla A."/>
            <person name="Mardis E.R."/>
            <person name="Wilson R.K."/>
        </authorList>
    </citation>
    <scope>NUCLEOTIDE SEQUENCE [LARGE SCALE GENOMIC DNA]</scope>
    <source>
        <strain evidence="5">HL044PA1</strain>
    </source>
</reference>
<keyword evidence="3" id="KW-0418">Kinase</keyword>
<dbReference type="Pfam" id="PF02782">
    <property type="entry name" value="FGGY_C"/>
    <property type="match status" value="1"/>
</dbReference>
<name>A0ABP2K4I6_9ACTN</name>
<dbReference type="Gene3D" id="3.30.420.40">
    <property type="match status" value="1"/>
</dbReference>
<organism evidence="5 6">
    <name type="scientific">Cutibacterium modestum HL044PA1</name>
    <dbReference type="NCBI Taxonomy" id="765109"/>
    <lineage>
        <taxon>Bacteria</taxon>
        <taxon>Bacillati</taxon>
        <taxon>Actinomycetota</taxon>
        <taxon>Actinomycetes</taxon>
        <taxon>Propionibacteriales</taxon>
        <taxon>Propionibacteriaceae</taxon>
        <taxon>Cutibacterium</taxon>
        <taxon>Cutibacterium modestum</taxon>
    </lineage>
</organism>
<evidence type="ECO:0000313" key="6">
    <source>
        <dbReference type="Proteomes" id="UP000003179"/>
    </source>
</evidence>
<dbReference type="SUPFAM" id="SSF53067">
    <property type="entry name" value="Actin-like ATPase domain"/>
    <property type="match status" value="1"/>
</dbReference>
<protein>
    <recommendedName>
        <fullName evidence="4">Carbohydrate kinase FGGY C-terminal domain-containing protein</fullName>
    </recommendedName>
</protein>
<evidence type="ECO:0000259" key="4">
    <source>
        <dbReference type="Pfam" id="PF02782"/>
    </source>
</evidence>
<proteinExistence type="inferred from homology"/>
<accession>A0ABP2K4I6</accession>
<dbReference type="PANTHER" id="PTHR43095">
    <property type="entry name" value="SUGAR KINASE"/>
    <property type="match status" value="1"/>
</dbReference>
<comment type="caution">
    <text evidence="5">The sequence shown here is derived from an EMBL/GenBank/DDBJ whole genome shotgun (WGS) entry which is preliminary data.</text>
</comment>
<evidence type="ECO:0000256" key="2">
    <source>
        <dbReference type="ARBA" id="ARBA00022679"/>
    </source>
</evidence>